<feature type="domain" description="AMP-binding enzyme C-terminal" evidence="5">
    <location>
        <begin position="516"/>
        <end position="593"/>
    </location>
</feature>
<evidence type="ECO:0000259" key="4">
    <source>
        <dbReference type="Pfam" id="PF00501"/>
    </source>
</evidence>
<dbReference type="GO" id="GO:0006631">
    <property type="term" value="P:fatty acid metabolic process"/>
    <property type="evidence" value="ECO:0007669"/>
    <property type="project" value="TreeGrafter"/>
</dbReference>
<evidence type="ECO:0000313" key="7">
    <source>
        <dbReference type="Proteomes" id="UP000001861"/>
    </source>
</evidence>
<evidence type="ECO:0000259" key="5">
    <source>
        <dbReference type="Pfam" id="PF13193"/>
    </source>
</evidence>
<evidence type="ECO:0000256" key="1">
    <source>
        <dbReference type="ARBA" id="ARBA00006432"/>
    </source>
</evidence>
<evidence type="ECO:0000256" key="3">
    <source>
        <dbReference type="SAM" id="Phobius"/>
    </source>
</evidence>
<dbReference type="Pfam" id="PF13193">
    <property type="entry name" value="AMP-binding_C"/>
    <property type="match status" value="1"/>
</dbReference>
<dbReference type="HOGENOM" id="CLU_000022_59_0_1"/>
<dbReference type="eggNOG" id="KOG1176">
    <property type="taxonomic scope" value="Eukaryota"/>
</dbReference>
<dbReference type="PANTHER" id="PTHR43201:SF5">
    <property type="entry name" value="MEDIUM-CHAIN ACYL-COA LIGASE ACSF2, MITOCHONDRIAL"/>
    <property type="match status" value="1"/>
</dbReference>
<dbReference type="OrthoDB" id="10253115at2759"/>
<reference evidence="6 7" key="1">
    <citation type="journal article" date="2010" name="Proc. Natl. Acad. Sci. U.S.A.">
        <title>Insights into evolution of multicellular fungi from the assembled chromosomes of the mushroom Coprinopsis cinerea (Coprinus cinereus).</title>
        <authorList>
            <person name="Stajich J.E."/>
            <person name="Wilke S.K."/>
            <person name="Ahren D."/>
            <person name="Au C.H."/>
            <person name="Birren B.W."/>
            <person name="Borodovsky M."/>
            <person name="Burns C."/>
            <person name="Canback B."/>
            <person name="Casselton L.A."/>
            <person name="Cheng C.K."/>
            <person name="Deng J."/>
            <person name="Dietrich F.S."/>
            <person name="Fargo D.C."/>
            <person name="Farman M.L."/>
            <person name="Gathman A.C."/>
            <person name="Goldberg J."/>
            <person name="Guigo R."/>
            <person name="Hoegger P.J."/>
            <person name="Hooker J.B."/>
            <person name="Huggins A."/>
            <person name="James T.Y."/>
            <person name="Kamada T."/>
            <person name="Kilaru S."/>
            <person name="Kodira C."/>
            <person name="Kues U."/>
            <person name="Kupfer D."/>
            <person name="Kwan H.S."/>
            <person name="Lomsadze A."/>
            <person name="Li W."/>
            <person name="Lilly W.W."/>
            <person name="Ma L.J."/>
            <person name="Mackey A.J."/>
            <person name="Manning G."/>
            <person name="Martin F."/>
            <person name="Muraguchi H."/>
            <person name="Natvig D.O."/>
            <person name="Palmerini H."/>
            <person name="Ramesh M.A."/>
            <person name="Rehmeyer C.J."/>
            <person name="Roe B.A."/>
            <person name="Shenoy N."/>
            <person name="Stanke M."/>
            <person name="Ter-Hovhannisyan V."/>
            <person name="Tunlid A."/>
            <person name="Velagapudi R."/>
            <person name="Vision T.J."/>
            <person name="Zeng Q."/>
            <person name="Zolan M.E."/>
            <person name="Pukkila P.J."/>
        </authorList>
    </citation>
    <scope>NUCLEOTIDE SEQUENCE [LARGE SCALE GENOMIC DNA]</scope>
    <source>
        <strain evidence="7">Okayama-7 / 130 / ATCC MYA-4618 / FGSC 9003</strain>
    </source>
</reference>
<dbReference type="VEuPathDB" id="FungiDB:CC1G_01890"/>
<dbReference type="PROSITE" id="PS00455">
    <property type="entry name" value="AMP_BINDING"/>
    <property type="match status" value="1"/>
</dbReference>
<protein>
    <recommendedName>
        <fullName evidence="8">Long-chain-fatty-acid-CoA ligase</fullName>
    </recommendedName>
</protein>
<keyword evidence="3" id="KW-0472">Membrane</keyword>
<keyword evidence="3" id="KW-1133">Transmembrane helix</keyword>
<dbReference type="AlphaFoldDB" id="A8N5V9"/>
<name>A8N5V9_COPC7</name>
<comment type="similarity">
    <text evidence="1">Belongs to the ATP-dependent AMP-binding enzyme family.</text>
</comment>
<sequence length="624" mass="68574">MPYHNRFLSDASSPTNSLAARRYVLLVVPHDVHVFLTTASPLVEAILCAGGNLHALDTVLVDGRLQRVYKNLWPSLREFWLAAVANYAQDTYIVYEDQRLTYAQVHDHVLKVAEILRRVFAIQKGDRIGICSRNCPEFLIVFWACHLIGAVAVLANAWLPIGPLRHCLVHTGCKLVFLDSERAILLQPLILDEAVRWDSQFVVISPPQTRFEGMHSFHDILNTVLPTSTVDDLRSDIDIEPEDNATIIFTSGTTGLPKGVLSTQRQFLTNVLNVLVGGFRAALRRGEDLPSPMTKSCPQKAALVAVPLFHVTGSTSYSMMATMTGMKIVLMRKWDVEEGVRLIRRENVTVAGGVPSMVSDLIESSLVGHKLEGLLFGGAPAPDSLVPRARKAFPSATMIQGYGLTETNSIAVSAAGEDYILRPTSTGRASPVNDIQIVHNGVSVPPGSVGEVWLRGPNVMKGYWRDPDATQKVITADGWLKTGDLGYLDEEGFLYIKDRIKDIIIRGGENIDSVSVENALYADPRVHEAAAVGVPDERLGELVAAVVSIKPVFQSSITEGALISQVRTRLPRYAVPVMIVMHNMPFERTPSGKIIKGELRKLAKRHWELRQANGTAGREPLANL</sequence>
<accession>A8N5V9</accession>
<proteinExistence type="inferred from homology"/>
<dbReference type="GeneID" id="6006693"/>
<feature type="domain" description="AMP-dependent synthetase/ligase" evidence="4">
    <location>
        <begin position="83"/>
        <end position="464"/>
    </location>
</feature>
<dbReference type="InterPro" id="IPR000873">
    <property type="entry name" value="AMP-dep_synth/lig_dom"/>
</dbReference>
<dbReference type="PANTHER" id="PTHR43201">
    <property type="entry name" value="ACYL-COA SYNTHETASE"/>
    <property type="match status" value="1"/>
</dbReference>
<dbReference type="Pfam" id="PF00501">
    <property type="entry name" value="AMP-binding"/>
    <property type="match status" value="1"/>
</dbReference>
<keyword evidence="2" id="KW-0436">Ligase</keyword>
<dbReference type="InterPro" id="IPR025110">
    <property type="entry name" value="AMP-bd_C"/>
</dbReference>
<dbReference type="InterPro" id="IPR045851">
    <property type="entry name" value="AMP-bd_C_sf"/>
</dbReference>
<dbReference type="STRING" id="240176.A8N5V9"/>
<dbReference type="InterPro" id="IPR042099">
    <property type="entry name" value="ANL_N_sf"/>
</dbReference>
<dbReference type="Proteomes" id="UP000001861">
    <property type="component" value="Unassembled WGS sequence"/>
</dbReference>
<organism evidence="6 7">
    <name type="scientific">Coprinopsis cinerea (strain Okayama-7 / 130 / ATCC MYA-4618 / FGSC 9003)</name>
    <name type="common">Inky cap fungus</name>
    <name type="synonym">Hormographiella aspergillata</name>
    <dbReference type="NCBI Taxonomy" id="240176"/>
    <lineage>
        <taxon>Eukaryota</taxon>
        <taxon>Fungi</taxon>
        <taxon>Dikarya</taxon>
        <taxon>Basidiomycota</taxon>
        <taxon>Agaricomycotina</taxon>
        <taxon>Agaricomycetes</taxon>
        <taxon>Agaricomycetidae</taxon>
        <taxon>Agaricales</taxon>
        <taxon>Agaricineae</taxon>
        <taxon>Psathyrellaceae</taxon>
        <taxon>Coprinopsis</taxon>
    </lineage>
</organism>
<keyword evidence="3" id="KW-0812">Transmembrane</keyword>
<evidence type="ECO:0000313" key="6">
    <source>
        <dbReference type="EMBL" id="EAU91401.2"/>
    </source>
</evidence>
<dbReference type="EMBL" id="AACS02000003">
    <property type="protein sequence ID" value="EAU91401.2"/>
    <property type="molecule type" value="Genomic_DNA"/>
</dbReference>
<comment type="caution">
    <text evidence="6">The sequence shown here is derived from an EMBL/GenBank/DDBJ whole genome shotgun (WGS) entry which is preliminary data.</text>
</comment>
<dbReference type="Gene3D" id="3.30.300.30">
    <property type="match status" value="1"/>
</dbReference>
<gene>
    <name evidence="6" type="ORF">CC1G_01890</name>
</gene>
<dbReference type="Gene3D" id="3.40.50.12780">
    <property type="entry name" value="N-terminal domain of ligase-like"/>
    <property type="match status" value="1"/>
</dbReference>
<dbReference type="InParanoid" id="A8N5V9"/>
<evidence type="ECO:0000256" key="2">
    <source>
        <dbReference type="ARBA" id="ARBA00022598"/>
    </source>
</evidence>
<dbReference type="GO" id="GO:0031956">
    <property type="term" value="F:medium-chain fatty acid-CoA ligase activity"/>
    <property type="evidence" value="ECO:0007669"/>
    <property type="project" value="TreeGrafter"/>
</dbReference>
<dbReference type="KEGG" id="cci:CC1G_01890"/>
<dbReference type="OMA" id="PIDFFWR"/>
<evidence type="ECO:0008006" key="8">
    <source>
        <dbReference type="Google" id="ProtNLM"/>
    </source>
</evidence>
<dbReference type="InterPro" id="IPR020845">
    <property type="entry name" value="AMP-binding_CS"/>
</dbReference>
<dbReference type="SUPFAM" id="SSF56801">
    <property type="entry name" value="Acetyl-CoA synthetase-like"/>
    <property type="match status" value="1"/>
</dbReference>
<dbReference type="RefSeq" id="XP_001830254.2">
    <property type="nucleotide sequence ID" value="XM_001830202.2"/>
</dbReference>
<feature type="transmembrane region" description="Helical" evidence="3">
    <location>
        <begin position="138"/>
        <end position="159"/>
    </location>
</feature>
<keyword evidence="7" id="KW-1185">Reference proteome</keyword>